<gene>
    <name evidence="1" type="ORF">EV662_12218</name>
</gene>
<dbReference type="EMBL" id="SLXP01000022">
    <property type="protein sequence ID" value="TCP38074.1"/>
    <property type="molecule type" value="Genomic_DNA"/>
</dbReference>
<accession>A0A4R2PSK0</accession>
<dbReference type="RefSeq" id="WP_132466280.1">
    <property type="nucleotide sequence ID" value="NZ_SLXP01000022.1"/>
</dbReference>
<proteinExistence type="predicted"/>
<dbReference type="Proteomes" id="UP000294835">
    <property type="component" value="Unassembled WGS sequence"/>
</dbReference>
<reference evidence="1 2" key="1">
    <citation type="submission" date="2019-03" db="EMBL/GenBank/DDBJ databases">
        <title>Genomic Encyclopedia of Type Strains, Phase IV (KMG-IV): sequencing the most valuable type-strain genomes for metagenomic binning, comparative biology and taxonomic classification.</title>
        <authorList>
            <person name="Goeker M."/>
        </authorList>
    </citation>
    <scope>NUCLEOTIDE SEQUENCE [LARGE SCALE GENOMIC DNA]</scope>
    <source>
        <strain evidence="1 2">DSM 18063</strain>
    </source>
</reference>
<dbReference type="AlphaFoldDB" id="A0A4R2PSK0"/>
<comment type="caution">
    <text evidence="1">The sequence shown here is derived from an EMBL/GenBank/DDBJ whole genome shotgun (WGS) entry which is preliminary data.</text>
</comment>
<protein>
    <submittedName>
        <fullName evidence="1">Uncharacterized protein</fullName>
    </submittedName>
</protein>
<evidence type="ECO:0000313" key="1">
    <source>
        <dbReference type="EMBL" id="TCP38074.1"/>
    </source>
</evidence>
<keyword evidence="2" id="KW-1185">Reference proteome</keyword>
<sequence length="102" mass="11658">MDIEKPVTPGRFLLQLKTFCEKALEEAETRHDLNPQALGVILLQLSLDMTRSGGVECYHNHLHYMKNTAAEKFEELQRDFGHDLDLDDPTTGKVPKLHDTIQ</sequence>
<evidence type="ECO:0000313" key="2">
    <source>
        <dbReference type="Proteomes" id="UP000294835"/>
    </source>
</evidence>
<name>A0A4R2PSK0_9RHOB</name>
<organism evidence="1 2">
    <name type="scientific">Rhodovulum marinum</name>
    <dbReference type="NCBI Taxonomy" id="320662"/>
    <lineage>
        <taxon>Bacteria</taxon>
        <taxon>Pseudomonadati</taxon>
        <taxon>Pseudomonadota</taxon>
        <taxon>Alphaproteobacteria</taxon>
        <taxon>Rhodobacterales</taxon>
        <taxon>Paracoccaceae</taxon>
        <taxon>Rhodovulum</taxon>
    </lineage>
</organism>